<dbReference type="InterPro" id="IPR023286">
    <property type="entry name" value="ABATE_dom_sf"/>
</dbReference>
<dbReference type="PANTHER" id="PTHR35525:SF3">
    <property type="entry name" value="BLL6575 PROTEIN"/>
    <property type="match status" value="1"/>
</dbReference>
<feature type="domain" description="Zinc finger CGNR" evidence="1">
    <location>
        <begin position="180"/>
        <end position="222"/>
    </location>
</feature>
<dbReference type="Gene3D" id="1.10.3300.10">
    <property type="entry name" value="Jann2411-like domain"/>
    <property type="match status" value="1"/>
</dbReference>
<dbReference type="EMBL" id="FWFF01000020">
    <property type="protein sequence ID" value="SLN00485.1"/>
    <property type="molecule type" value="Genomic_DNA"/>
</dbReference>
<reference evidence="3" key="1">
    <citation type="submission" date="2017-02" db="EMBL/GenBank/DDBJ databases">
        <authorList>
            <person name="Dridi B."/>
        </authorList>
    </citation>
    <scope>NUCLEOTIDE SEQUENCE [LARGE SCALE GENOMIC DNA]</scope>
    <source>
        <strain evidence="3">B Co 03.10</strain>
    </source>
</reference>
<sequence>MTVLTSRAFCATIVGMPLSVHTQSILRLIAALANSALDRETLVTQADVRDFALTHGFSPPVRVTADDASGLHALRERLRAAFAAEAPAAEATGTAEIDEATDAHKATDAHEAAASATVARAADLANALFQETNTLPQLQRHDGWGWHLHAVPNEAGIAVRTAADIAIALADAVIDGEVSRIGRCAADDCSALFVDLSRNRSKRFCDRGNCANRTHVAAYRARLTS</sequence>
<protein>
    <recommendedName>
        <fullName evidence="1">Zinc finger CGNR domain-containing protein</fullName>
    </recommendedName>
</protein>
<keyword evidence="3" id="KW-1185">Reference proteome</keyword>
<dbReference type="AlphaFoldDB" id="A0A1X6XMC5"/>
<accession>A0A1X6XMC5</accession>
<dbReference type="Proteomes" id="UP000196581">
    <property type="component" value="Unassembled WGS sequence"/>
</dbReference>
<evidence type="ECO:0000313" key="2">
    <source>
        <dbReference type="EMBL" id="SLN00485.1"/>
    </source>
</evidence>
<evidence type="ECO:0000259" key="1">
    <source>
        <dbReference type="Pfam" id="PF11706"/>
    </source>
</evidence>
<proteinExistence type="predicted"/>
<dbReference type="Pfam" id="PF11706">
    <property type="entry name" value="zf-CGNR"/>
    <property type="match status" value="1"/>
</dbReference>
<dbReference type="PANTHER" id="PTHR35525">
    <property type="entry name" value="BLL6575 PROTEIN"/>
    <property type="match status" value="1"/>
</dbReference>
<gene>
    <name evidence="2" type="ORF">FM105_12765</name>
</gene>
<dbReference type="InterPro" id="IPR010852">
    <property type="entry name" value="ABATE"/>
</dbReference>
<name>A0A1X6XMC5_9MICO</name>
<dbReference type="InterPro" id="IPR021005">
    <property type="entry name" value="Znf_CGNR"/>
</dbReference>
<organism evidence="2 3">
    <name type="scientific">Brevibacterium yomogidense</name>
    <dbReference type="NCBI Taxonomy" id="946573"/>
    <lineage>
        <taxon>Bacteria</taxon>
        <taxon>Bacillati</taxon>
        <taxon>Actinomycetota</taxon>
        <taxon>Actinomycetes</taxon>
        <taxon>Micrococcales</taxon>
        <taxon>Brevibacteriaceae</taxon>
        <taxon>Brevibacterium</taxon>
    </lineage>
</organism>
<dbReference type="SUPFAM" id="SSF160904">
    <property type="entry name" value="Jann2411-like"/>
    <property type="match status" value="2"/>
</dbReference>
<evidence type="ECO:0000313" key="3">
    <source>
        <dbReference type="Proteomes" id="UP000196581"/>
    </source>
</evidence>